<organism evidence="3 4">
    <name type="scientific">Thermomonospora echinospora</name>
    <dbReference type="NCBI Taxonomy" id="1992"/>
    <lineage>
        <taxon>Bacteria</taxon>
        <taxon>Bacillati</taxon>
        <taxon>Actinomycetota</taxon>
        <taxon>Actinomycetes</taxon>
        <taxon>Streptosporangiales</taxon>
        <taxon>Thermomonosporaceae</taxon>
        <taxon>Thermomonospora</taxon>
    </lineage>
</organism>
<gene>
    <name evidence="3" type="ORF">SAMN04489712_102228</name>
</gene>
<evidence type="ECO:0000259" key="2">
    <source>
        <dbReference type="PROSITE" id="PS51186"/>
    </source>
</evidence>
<dbReference type="SUPFAM" id="SSF55729">
    <property type="entry name" value="Acyl-CoA N-acyltransferases (Nat)"/>
    <property type="match status" value="1"/>
</dbReference>
<evidence type="ECO:0000313" key="3">
    <source>
        <dbReference type="EMBL" id="SEF84019.1"/>
    </source>
</evidence>
<dbReference type="EMBL" id="FNVO01000002">
    <property type="protein sequence ID" value="SEF84019.1"/>
    <property type="molecule type" value="Genomic_DNA"/>
</dbReference>
<accession>A0A1H5V9K9</accession>
<dbReference type="Proteomes" id="UP000236723">
    <property type="component" value="Unassembled WGS sequence"/>
</dbReference>
<name>A0A1H5V9K9_9ACTN</name>
<dbReference type="OrthoDB" id="3174529at2"/>
<sequence length="306" mass="33169">MGWHITEDLDEYLAAAGDFLWADPTLHTVELGVIEALRVHGTDLYGGEPALFGWWRAGTGPVSGALLRTRPYPALLSGVPPAAAGDLAEILADQRRTLAGVVAERPVAHGFARTWRRRTGTTAKETRRQRLYRLERLDMPSPPPPGAARIAGPADLDLVTAWHRAFGAEAHEGGARIPARLIEDKIAYGGVALWEADGVPVSMAARTPLVSGMARVAPVYTPSEHRRRGYGAAVTAALTRWTLDAGARDVVLFTDLANPTSNAIYRRIGYRPVIDRLELSFHRDGPSPETSTETSLPPEDFHGDGH</sequence>
<dbReference type="CDD" id="cd04301">
    <property type="entry name" value="NAT_SF"/>
    <property type="match status" value="1"/>
</dbReference>
<dbReference type="PROSITE" id="PS51186">
    <property type="entry name" value="GNAT"/>
    <property type="match status" value="1"/>
</dbReference>
<protein>
    <submittedName>
        <fullName evidence="3">Predicted acetyltransferase, GNAT family</fullName>
    </submittedName>
</protein>
<dbReference type="RefSeq" id="WP_103936514.1">
    <property type="nucleotide sequence ID" value="NZ_FNVO01000002.1"/>
</dbReference>
<keyword evidence="4" id="KW-1185">Reference proteome</keyword>
<dbReference type="Pfam" id="PF00583">
    <property type="entry name" value="Acetyltransf_1"/>
    <property type="match status" value="1"/>
</dbReference>
<feature type="region of interest" description="Disordered" evidence="1">
    <location>
        <begin position="281"/>
        <end position="306"/>
    </location>
</feature>
<dbReference type="Gene3D" id="3.40.630.30">
    <property type="match status" value="1"/>
</dbReference>
<proteinExistence type="predicted"/>
<dbReference type="InterPro" id="IPR016181">
    <property type="entry name" value="Acyl_CoA_acyltransferase"/>
</dbReference>
<evidence type="ECO:0000313" key="4">
    <source>
        <dbReference type="Proteomes" id="UP000236723"/>
    </source>
</evidence>
<dbReference type="AlphaFoldDB" id="A0A1H5V9K9"/>
<feature type="domain" description="N-acetyltransferase" evidence="2">
    <location>
        <begin position="146"/>
        <end position="299"/>
    </location>
</feature>
<dbReference type="InterPro" id="IPR000182">
    <property type="entry name" value="GNAT_dom"/>
</dbReference>
<evidence type="ECO:0000256" key="1">
    <source>
        <dbReference type="SAM" id="MobiDB-lite"/>
    </source>
</evidence>
<keyword evidence="3" id="KW-0808">Transferase</keyword>
<dbReference type="GO" id="GO:0016747">
    <property type="term" value="F:acyltransferase activity, transferring groups other than amino-acyl groups"/>
    <property type="evidence" value="ECO:0007669"/>
    <property type="project" value="InterPro"/>
</dbReference>
<reference evidence="4" key="1">
    <citation type="submission" date="2016-10" db="EMBL/GenBank/DDBJ databases">
        <authorList>
            <person name="Varghese N."/>
            <person name="Submissions S."/>
        </authorList>
    </citation>
    <scope>NUCLEOTIDE SEQUENCE [LARGE SCALE GENOMIC DNA]</scope>
    <source>
        <strain evidence="4">DSM 43163</strain>
    </source>
</reference>